<evidence type="ECO:0000313" key="4">
    <source>
        <dbReference type="Proteomes" id="UP000678499"/>
    </source>
</evidence>
<protein>
    <recommendedName>
        <fullName evidence="5">Cyclase</fullName>
    </recommendedName>
</protein>
<feature type="compositionally biased region" description="Polar residues" evidence="2">
    <location>
        <begin position="437"/>
        <end position="449"/>
    </location>
</feature>
<dbReference type="Gene3D" id="3.50.30.50">
    <property type="entry name" value="Putative cyclase"/>
    <property type="match status" value="2"/>
</dbReference>
<keyword evidence="4" id="KW-1185">Reference proteome</keyword>
<dbReference type="GO" id="GO:0019441">
    <property type="term" value="P:L-tryptophan catabolic process to kynurenine"/>
    <property type="evidence" value="ECO:0007669"/>
    <property type="project" value="InterPro"/>
</dbReference>
<organism evidence="3">
    <name type="scientific">Notodromas monacha</name>
    <dbReference type="NCBI Taxonomy" id="399045"/>
    <lineage>
        <taxon>Eukaryota</taxon>
        <taxon>Metazoa</taxon>
        <taxon>Ecdysozoa</taxon>
        <taxon>Arthropoda</taxon>
        <taxon>Crustacea</taxon>
        <taxon>Oligostraca</taxon>
        <taxon>Ostracoda</taxon>
        <taxon>Podocopa</taxon>
        <taxon>Podocopida</taxon>
        <taxon>Cypridocopina</taxon>
        <taxon>Cypridoidea</taxon>
        <taxon>Cyprididae</taxon>
        <taxon>Notodromas</taxon>
    </lineage>
</organism>
<evidence type="ECO:0008006" key="5">
    <source>
        <dbReference type="Google" id="ProtNLM"/>
    </source>
</evidence>
<evidence type="ECO:0000256" key="1">
    <source>
        <dbReference type="ARBA" id="ARBA00007865"/>
    </source>
</evidence>
<dbReference type="Proteomes" id="UP000678499">
    <property type="component" value="Unassembled WGS sequence"/>
</dbReference>
<name>A0A7R9GEB7_9CRUS</name>
<dbReference type="PANTHER" id="PTHR43564">
    <property type="entry name" value="KYNURENINE FORMAMIDASE-LIKE PROTEIN"/>
    <property type="match status" value="1"/>
</dbReference>
<accession>A0A7R9GEB7</accession>
<dbReference type="Pfam" id="PF04199">
    <property type="entry name" value="Cyclase"/>
    <property type="match status" value="2"/>
</dbReference>
<sequence>MSGFDEMFPAETALIHSTRASSVEVVRVDISARAQQSSNVFLTREDLEDWEKSHGRIPDGSVVILYSNWGQHHQNPYAYYGSSTPMDATTVSYPGFHPEAAKWLIESRRIHGVGTDCVSIESPKTVGHTVHRLFAAENLFNLEQLAHVDLLPPNGSYIIVGPMKIRGGSGGPARVYALKPPFDAAEAALFRAATKDAVIDLAHDLSENTVRWPNGRMFQLTVEPPPPHKYFEPALIWVPACFKLLKYSFCSPEHIGTHLDAPIHFSKDGLSSADIEIQHFIADGIVMDVESQARGSPDFVLTDTHVTEWEAKFGRIPEGSIVFLKTGWSSKLPKMEDYYGTPDYNDTTKLHFPGYSAEAAKLLIEERSVAGLGIDTASDLGPLSLLKNWVVQRPVLLQMLELLQRCRSIYSGKRQALNHAMPQLKPGEHKGEAEQIPGTQPAGTCSGPSGSAELINKSAWRTHTGLLCLCLARARDSSHKKNKTMRPLFGGDISADQGQPNSVSPATLMSCKMAGRAVTKVVHRCNDAKFTSNLGYFCAELQRVLPNNEQRSNF</sequence>
<dbReference type="PANTHER" id="PTHR43564:SF2">
    <property type="entry name" value="BLR6059 PROTEIN"/>
    <property type="match status" value="1"/>
</dbReference>
<gene>
    <name evidence="3" type="ORF">NMOB1V02_LOCUS5662</name>
</gene>
<evidence type="ECO:0000313" key="3">
    <source>
        <dbReference type="EMBL" id="CAD7277945.1"/>
    </source>
</evidence>
<dbReference type="AlphaFoldDB" id="A0A7R9GEB7"/>
<reference evidence="3" key="1">
    <citation type="submission" date="2020-11" db="EMBL/GenBank/DDBJ databases">
        <authorList>
            <person name="Tran Van P."/>
        </authorList>
    </citation>
    <scope>NUCLEOTIDE SEQUENCE</scope>
</reference>
<dbReference type="InterPro" id="IPR037175">
    <property type="entry name" value="KFase_sf"/>
</dbReference>
<comment type="similarity">
    <text evidence="1">Belongs to the Cyclase 1 superfamily.</text>
</comment>
<dbReference type="EMBL" id="CAJPEX010001068">
    <property type="protein sequence ID" value="CAG0918097.1"/>
    <property type="molecule type" value="Genomic_DNA"/>
</dbReference>
<dbReference type="GO" id="GO:0004061">
    <property type="term" value="F:arylformamidase activity"/>
    <property type="evidence" value="ECO:0007669"/>
    <property type="project" value="InterPro"/>
</dbReference>
<dbReference type="EMBL" id="OA883105">
    <property type="protein sequence ID" value="CAD7277945.1"/>
    <property type="molecule type" value="Genomic_DNA"/>
</dbReference>
<dbReference type="InterPro" id="IPR007325">
    <property type="entry name" value="KFase/CYL"/>
</dbReference>
<feature type="region of interest" description="Disordered" evidence="2">
    <location>
        <begin position="427"/>
        <end position="449"/>
    </location>
</feature>
<dbReference type="SUPFAM" id="SSF102198">
    <property type="entry name" value="Putative cyclase"/>
    <property type="match status" value="2"/>
</dbReference>
<evidence type="ECO:0000256" key="2">
    <source>
        <dbReference type="SAM" id="MobiDB-lite"/>
    </source>
</evidence>
<proteinExistence type="inferred from homology"/>
<dbReference type="OrthoDB" id="7108654at2759"/>